<dbReference type="Gene3D" id="3.40.640.10">
    <property type="entry name" value="Type I PLP-dependent aspartate aminotransferase-like (Major domain)"/>
    <property type="match status" value="1"/>
</dbReference>
<evidence type="ECO:0000256" key="1">
    <source>
        <dbReference type="ARBA" id="ARBA00001933"/>
    </source>
</evidence>
<evidence type="ECO:0000256" key="3">
    <source>
        <dbReference type="ARBA" id="ARBA00022898"/>
    </source>
</evidence>
<evidence type="ECO:0000313" key="8">
    <source>
        <dbReference type="Proteomes" id="UP000481872"/>
    </source>
</evidence>
<dbReference type="PANTHER" id="PTHR43586:SF8">
    <property type="entry name" value="CYSTEINE DESULFURASE 1, CHLOROPLASTIC"/>
    <property type="match status" value="1"/>
</dbReference>
<dbReference type="Gene3D" id="3.90.1150.10">
    <property type="entry name" value="Aspartate Aminotransferase, domain 1"/>
    <property type="match status" value="1"/>
</dbReference>
<protein>
    <submittedName>
        <fullName evidence="7">Aminotransferase class V-fold PLP-dependent enzyme</fullName>
    </submittedName>
</protein>
<comment type="caution">
    <text evidence="7">The sequence shown here is derived from an EMBL/GenBank/DDBJ whole genome shotgun (WGS) entry which is preliminary data.</text>
</comment>
<dbReference type="GO" id="GO:0008483">
    <property type="term" value="F:transaminase activity"/>
    <property type="evidence" value="ECO:0007669"/>
    <property type="project" value="UniProtKB-KW"/>
</dbReference>
<dbReference type="Proteomes" id="UP000481872">
    <property type="component" value="Unassembled WGS sequence"/>
</dbReference>
<dbReference type="GO" id="GO:0031071">
    <property type="term" value="F:cysteine desulfurase activity"/>
    <property type="evidence" value="ECO:0007669"/>
    <property type="project" value="UniProtKB-EC"/>
</dbReference>
<evidence type="ECO:0000256" key="5">
    <source>
        <dbReference type="RuleBase" id="RU004504"/>
    </source>
</evidence>
<name>A0A6M0H034_9CLOT</name>
<reference evidence="7 8" key="1">
    <citation type="submission" date="2020-02" db="EMBL/GenBank/DDBJ databases">
        <title>Genome assembly of a novel Clostridium senegalense strain.</title>
        <authorList>
            <person name="Gupta T.B."/>
            <person name="Jauregui R."/>
            <person name="Maclean P."/>
            <person name="Nawarathana A."/>
            <person name="Brightwell G."/>
        </authorList>
    </citation>
    <scope>NUCLEOTIDE SEQUENCE [LARGE SCALE GENOMIC DNA]</scope>
    <source>
        <strain evidence="7 8">AGRFS4</strain>
    </source>
</reference>
<evidence type="ECO:0000256" key="4">
    <source>
        <dbReference type="ARBA" id="ARBA00050776"/>
    </source>
</evidence>
<feature type="domain" description="Aminotransferase class V" evidence="6">
    <location>
        <begin position="30"/>
        <end position="421"/>
    </location>
</feature>
<keyword evidence="7" id="KW-0032">Aminotransferase</keyword>
<comment type="cofactor">
    <cofactor evidence="1 5">
        <name>pyridoxal 5'-phosphate</name>
        <dbReference type="ChEBI" id="CHEBI:597326"/>
    </cofactor>
</comment>
<dbReference type="EMBL" id="JAAGPU010000003">
    <property type="protein sequence ID" value="NEU03857.1"/>
    <property type="molecule type" value="Genomic_DNA"/>
</dbReference>
<comment type="catalytic activity">
    <reaction evidence="4">
        <text>(sulfur carrier)-H + L-cysteine = (sulfur carrier)-SH + L-alanine</text>
        <dbReference type="Rhea" id="RHEA:43892"/>
        <dbReference type="Rhea" id="RHEA-COMP:14737"/>
        <dbReference type="Rhea" id="RHEA-COMP:14739"/>
        <dbReference type="ChEBI" id="CHEBI:29917"/>
        <dbReference type="ChEBI" id="CHEBI:35235"/>
        <dbReference type="ChEBI" id="CHEBI:57972"/>
        <dbReference type="ChEBI" id="CHEBI:64428"/>
        <dbReference type="EC" id="2.8.1.7"/>
    </reaction>
</comment>
<dbReference type="InterPro" id="IPR000192">
    <property type="entry name" value="Aminotrans_V_dom"/>
</dbReference>
<dbReference type="PANTHER" id="PTHR43586">
    <property type="entry name" value="CYSTEINE DESULFURASE"/>
    <property type="match status" value="1"/>
</dbReference>
<keyword evidence="8" id="KW-1185">Reference proteome</keyword>
<keyword evidence="3" id="KW-0663">Pyridoxal phosphate</keyword>
<dbReference type="InterPro" id="IPR015424">
    <property type="entry name" value="PyrdxlP-dep_Trfase"/>
</dbReference>
<dbReference type="InterPro" id="IPR020578">
    <property type="entry name" value="Aminotrans_V_PyrdxlP_BS"/>
</dbReference>
<dbReference type="RefSeq" id="WP_061996764.1">
    <property type="nucleotide sequence ID" value="NZ_JAAGPU010000003.1"/>
</dbReference>
<evidence type="ECO:0000259" key="6">
    <source>
        <dbReference type="Pfam" id="PF00266"/>
    </source>
</evidence>
<comment type="similarity">
    <text evidence="2">Belongs to the class-V pyridoxal-phosphate-dependent aminotransferase family. Csd subfamily.</text>
</comment>
<gene>
    <name evidence="7" type="ORF">G3M99_03095</name>
</gene>
<dbReference type="Pfam" id="PF00266">
    <property type="entry name" value="Aminotran_5"/>
    <property type="match status" value="1"/>
</dbReference>
<keyword evidence="7" id="KW-0808">Transferase</keyword>
<dbReference type="InterPro" id="IPR015421">
    <property type="entry name" value="PyrdxlP-dep_Trfase_major"/>
</dbReference>
<accession>A0A6M0H034</accession>
<evidence type="ECO:0000256" key="2">
    <source>
        <dbReference type="ARBA" id="ARBA00010447"/>
    </source>
</evidence>
<evidence type="ECO:0000313" key="7">
    <source>
        <dbReference type="EMBL" id="NEU03857.1"/>
    </source>
</evidence>
<proteinExistence type="inferred from homology"/>
<sequence>MSNNYSPYRDLVVGVNSNIPLLNGKLVKYINFDNAATTPPLKRVINDIITFCPQYSSIHRGNGYKSQLSTILYEENRRAIGNFFNYDEEYMDVIFVKNCTESINKLAYILMDYKPEKDVILSSVMEHHSNDLPWRKWYTIDYIDIDSNGNLLIDDLEKKLNLYEGRVKLVTVTGASNITGHKTPIYKIAQLAHSYDAKILVDCAQLAPHAPIDLKPFDDLNHIDFIAFSGHKFYAPFGCGALLGPKDIFENCNPDHVGGGTIDFVMHDYVKWANSPDRHEAGTPNVIGALAMVSALDEFSKLGMKNIESYEKHLTKYATVNMISIPNLIIYGDYLNFNHKVSIIPFNIEGIHHNIVAKALSLEFGIAIRSGCFCAQPYMQRLLQISPEQSRSFIPLPKETYPGTLRVSFGIYNTIEEINVLLYALEKIALNRTYYISKYSNIDSSILIK</sequence>
<dbReference type="PROSITE" id="PS00595">
    <property type="entry name" value="AA_TRANSFER_CLASS_5"/>
    <property type="match status" value="1"/>
</dbReference>
<dbReference type="SUPFAM" id="SSF53383">
    <property type="entry name" value="PLP-dependent transferases"/>
    <property type="match status" value="1"/>
</dbReference>
<organism evidence="7 8">
    <name type="scientific">Clostridium senegalense</name>
    <dbReference type="NCBI Taxonomy" id="1465809"/>
    <lineage>
        <taxon>Bacteria</taxon>
        <taxon>Bacillati</taxon>
        <taxon>Bacillota</taxon>
        <taxon>Clostridia</taxon>
        <taxon>Eubacteriales</taxon>
        <taxon>Clostridiaceae</taxon>
        <taxon>Clostridium</taxon>
    </lineage>
</organism>
<dbReference type="AlphaFoldDB" id="A0A6M0H034"/>
<dbReference type="InterPro" id="IPR015422">
    <property type="entry name" value="PyrdxlP-dep_Trfase_small"/>
</dbReference>